<evidence type="ECO:0000256" key="2">
    <source>
        <dbReference type="ARBA" id="ARBA00022729"/>
    </source>
</evidence>
<dbReference type="Proteomes" id="UP000233618">
    <property type="component" value="Unassembled WGS sequence"/>
</dbReference>
<keyword evidence="8" id="KW-1185">Reference proteome</keyword>
<keyword evidence="2 5" id="KW-0732">Signal</keyword>
<dbReference type="RefSeq" id="WP_101311688.1">
    <property type="nucleotide sequence ID" value="NZ_MVDE01000053.1"/>
</dbReference>
<dbReference type="PANTHER" id="PTHR11069:SF23">
    <property type="entry name" value="LYSOSOMAL ACID GLUCOSYLCERAMIDASE"/>
    <property type="match status" value="1"/>
</dbReference>
<keyword evidence="3 4" id="KW-0378">Hydrolase</keyword>
<dbReference type="GO" id="GO:0016020">
    <property type="term" value="C:membrane"/>
    <property type="evidence" value="ECO:0007669"/>
    <property type="project" value="GOC"/>
</dbReference>
<comment type="similarity">
    <text evidence="1 4">Belongs to the glycosyl hydrolase 30 family.</text>
</comment>
<evidence type="ECO:0000313" key="8">
    <source>
        <dbReference type="Proteomes" id="UP000233618"/>
    </source>
</evidence>
<evidence type="ECO:0000256" key="5">
    <source>
        <dbReference type="SAM" id="SignalP"/>
    </source>
</evidence>
<dbReference type="InterPro" id="IPR017853">
    <property type="entry name" value="GH"/>
</dbReference>
<protein>
    <submittedName>
        <fullName evidence="7">Beta-glycosidase</fullName>
    </submittedName>
</protein>
<dbReference type="InterPro" id="IPR001139">
    <property type="entry name" value="Glyco_hydro_30"/>
</dbReference>
<dbReference type="GO" id="GO:0006680">
    <property type="term" value="P:glucosylceramide catabolic process"/>
    <property type="evidence" value="ECO:0007669"/>
    <property type="project" value="TreeGrafter"/>
</dbReference>
<evidence type="ECO:0000259" key="6">
    <source>
        <dbReference type="Pfam" id="PF02055"/>
    </source>
</evidence>
<dbReference type="Gene3D" id="3.20.20.80">
    <property type="entry name" value="Glycosidases"/>
    <property type="match status" value="1"/>
</dbReference>
<evidence type="ECO:0000256" key="1">
    <source>
        <dbReference type="ARBA" id="ARBA00005382"/>
    </source>
</evidence>
<proteinExistence type="inferred from homology"/>
<feature type="signal peptide" evidence="5">
    <location>
        <begin position="1"/>
        <end position="19"/>
    </location>
</feature>
<dbReference type="PANTHER" id="PTHR11069">
    <property type="entry name" value="GLUCOSYLCERAMIDASE"/>
    <property type="match status" value="1"/>
</dbReference>
<name>A0A2N3HRW8_9BACT</name>
<dbReference type="InterPro" id="IPR013780">
    <property type="entry name" value="Glyco_hydro_b"/>
</dbReference>
<keyword evidence="4 7" id="KW-0326">Glycosidase</keyword>
<comment type="caution">
    <text evidence="7">The sequence shown here is derived from an EMBL/GenBank/DDBJ whole genome shotgun (WGS) entry which is preliminary data.</text>
</comment>
<reference evidence="7 8" key="1">
    <citation type="journal article" date="2017" name="Front. Microbiol.">
        <title>Labilibaculum manganireducens gen. nov., sp. nov. and Labilibaculum filiforme sp. nov., Novel Bacteroidetes Isolated from Subsurface Sediments of the Baltic Sea.</title>
        <authorList>
            <person name="Vandieken V."/>
            <person name="Marshall I.P."/>
            <person name="Niemann H."/>
            <person name="Engelen B."/>
            <person name="Cypionka H."/>
        </authorList>
    </citation>
    <scope>NUCLEOTIDE SEQUENCE [LARGE SCALE GENOMIC DNA]</scope>
    <source>
        <strain evidence="7 8">59.10-2M</strain>
    </source>
</reference>
<dbReference type="Pfam" id="PF02055">
    <property type="entry name" value="Glyco_hydro_30"/>
    <property type="match status" value="2"/>
</dbReference>
<feature type="chain" id="PRO_5014859082" evidence="5">
    <location>
        <begin position="20"/>
        <end position="489"/>
    </location>
</feature>
<sequence length="489" mass="56733">MKQNLLVLILTITSLVVKAQSFEWISSTQGNTWKQSTIKLSKKSSTEPIVSVTGNESIVTFKAWGTCFNELGWDALNLLYGSQQDTILSKLFSNNGDLRFTMGRFSMNANDYARDWYSCDEVDGDFQLKYFNIDRDKTTLIPYIKAAMKYNPKLTFWISPWSPPSWMKINHYYSVLSNKDYNKLDPKLDYLLFEDKHNKNDKVFPKRLAVNDYLIQDPRYLKTYANYFCKFISAYKEIGIPITMVMFQNEAWSYTPYPGCAWTPKGVIRFNTEYLAPIMKELHPNVDIYLGTINTNRFDFIDEVLSDPRMTKSIKGVGFQWEGGQILPKLREKYPQYRYVQTESECGWGSFDWKAAEHTFQLINHYLGNGCEEYTFWNAILSDNGVSGWGWNQNSLIRIDSKTRTATYMPEYYAVKHYTHYISPKTKIIATNNDKSSQLSTMIAINPQGKFIVLAGNFNEESKELTIKLGEKYLNVSLPSHSLNTFEMR</sequence>
<dbReference type="AlphaFoldDB" id="A0A2N3HRW8"/>
<organism evidence="7 8">
    <name type="scientific">Labilibaculum manganireducens</name>
    <dbReference type="NCBI Taxonomy" id="1940525"/>
    <lineage>
        <taxon>Bacteria</taxon>
        <taxon>Pseudomonadati</taxon>
        <taxon>Bacteroidota</taxon>
        <taxon>Bacteroidia</taxon>
        <taxon>Marinilabiliales</taxon>
        <taxon>Marinifilaceae</taxon>
        <taxon>Labilibaculum</taxon>
    </lineage>
</organism>
<dbReference type="InterPro" id="IPR033453">
    <property type="entry name" value="Glyco_hydro_30_TIM-barrel"/>
</dbReference>
<accession>A0A2N3HRW8</accession>
<feature type="domain" description="Glycosyl hydrolase family 30 TIM-barrel" evidence="6">
    <location>
        <begin position="219"/>
        <end position="422"/>
    </location>
</feature>
<evidence type="ECO:0000313" key="7">
    <source>
        <dbReference type="EMBL" id="PKQ60811.1"/>
    </source>
</evidence>
<dbReference type="Gene3D" id="2.60.40.1180">
    <property type="entry name" value="Golgi alpha-mannosidase II"/>
    <property type="match status" value="1"/>
</dbReference>
<dbReference type="SUPFAM" id="SSF51445">
    <property type="entry name" value="(Trans)glycosidases"/>
    <property type="match status" value="1"/>
</dbReference>
<feature type="domain" description="Glycosyl hydrolase family 30 TIM-barrel" evidence="6">
    <location>
        <begin position="64"/>
        <end position="171"/>
    </location>
</feature>
<evidence type="ECO:0000256" key="3">
    <source>
        <dbReference type="ARBA" id="ARBA00022801"/>
    </source>
</evidence>
<evidence type="ECO:0000256" key="4">
    <source>
        <dbReference type="RuleBase" id="RU361188"/>
    </source>
</evidence>
<dbReference type="GO" id="GO:0004348">
    <property type="term" value="F:glucosylceramidase activity"/>
    <property type="evidence" value="ECO:0007669"/>
    <property type="project" value="InterPro"/>
</dbReference>
<dbReference type="EMBL" id="MVDE01000053">
    <property type="protein sequence ID" value="PKQ60811.1"/>
    <property type="molecule type" value="Genomic_DNA"/>
</dbReference>
<gene>
    <name evidence="7" type="ORF">BZG01_20310</name>
</gene>